<accession>A0A0C4WJR9</accession>
<proteinExistence type="predicted"/>
<sequence length="100" mass="11471">MNLLRLLIALLGLAPALLLAASLRCENRLISTGDSTHEVLAKCGEPASRDLLGYRERRDDWGFHHELVVEEWVYGPRNGMYYFLRFEGNRLVGIDSRRVQ</sequence>
<keyword evidence="2" id="KW-1185">Reference proteome</keyword>
<dbReference type="Pfam" id="PF11006">
    <property type="entry name" value="DUF2845"/>
    <property type="match status" value="1"/>
</dbReference>
<reference evidence="1 2" key="1">
    <citation type="journal article" date="2015" name="PLoS ONE">
        <title>Azotobacter Genomes: The Genome of Azotobacter chroococcum NCIMB 8003 (ATCC 4412).</title>
        <authorList>
            <person name="Robson R.L."/>
            <person name="Jones R."/>
            <person name="Robson R.M."/>
            <person name="Schwartz A."/>
            <person name="Richardson T.H."/>
        </authorList>
    </citation>
    <scope>NUCLEOTIDE SEQUENCE [LARGE SCALE GENOMIC DNA]</scope>
    <source>
        <strain evidence="1 2">NCIMB 8003</strain>
    </source>
</reference>
<name>A0A0C4WJR9_9GAMM</name>
<evidence type="ECO:0008006" key="3">
    <source>
        <dbReference type="Google" id="ProtNLM"/>
    </source>
</evidence>
<dbReference type="Proteomes" id="UP000068210">
    <property type="component" value="Chromosome"/>
</dbReference>
<dbReference type="STRING" id="1328314.Achr_7890"/>
<dbReference type="InterPro" id="IPR021268">
    <property type="entry name" value="DUF2845"/>
</dbReference>
<dbReference type="HOGENOM" id="CLU_160686_3_0_6"/>
<evidence type="ECO:0000313" key="2">
    <source>
        <dbReference type="Proteomes" id="UP000068210"/>
    </source>
</evidence>
<gene>
    <name evidence="1" type="ORF">Achr_7890</name>
</gene>
<evidence type="ECO:0000313" key="1">
    <source>
        <dbReference type="EMBL" id="AJE20284.1"/>
    </source>
</evidence>
<protein>
    <recommendedName>
        <fullName evidence="3">DUF2845 domain-containing protein</fullName>
    </recommendedName>
</protein>
<dbReference type="RefSeq" id="WP_144411502.1">
    <property type="nucleotide sequence ID" value="NZ_CP010415.1"/>
</dbReference>
<organism evidence="1 2">
    <name type="scientific">Azotobacter chroococcum NCIMB 8003</name>
    <dbReference type="NCBI Taxonomy" id="1328314"/>
    <lineage>
        <taxon>Bacteria</taxon>
        <taxon>Pseudomonadati</taxon>
        <taxon>Pseudomonadota</taxon>
        <taxon>Gammaproteobacteria</taxon>
        <taxon>Pseudomonadales</taxon>
        <taxon>Pseudomonadaceae</taxon>
        <taxon>Azotobacter</taxon>
    </lineage>
</organism>
<dbReference type="EMBL" id="CP010415">
    <property type="protein sequence ID" value="AJE20284.1"/>
    <property type="molecule type" value="Genomic_DNA"/>
</dbReference>
<dbReference type="AlphaFoldDB" id="A0A0C4WJR9"/>
<dbReference type="KEGG" id="acx:Achr_7890"/>